<dbReference type="InterPro" id="IPR009057">
    <property type="entry name" value="Homeodomain-like_sf"/>
</dbReference>
<feature type="domain" description="Myb-like" evidence="2">
    <location>
        <begin position="21"/>
        <end position="68"/>
    </location>
</feature>
<feature type="domain" description="HTH myb-type" evidence="3">
    <location>
        <begin position="132"/>
        <end position="181"/>
    </location>
</feature>
<feature type="compositionally biased region" description="Basic residues" evidence="1">
    <location>
        <begin position="242"/>
        <end position="259"/>
    </location>
</feature>
<dbReference type="InterPro" id="IPR017930">
    <property type="entry name" value="Myb_dom"/>
</dbReference>
<reference evidence="4 5" key="1">
    <citation type="submission" date="2023-10" db="EMBL/GenBank/DDBJ databases">
        <authorList>
            <person name="Maclean D."/>
            <person name="Macfadyen A."/>
        </authorList>
    </citation>
    <scope>NUCLEOTIDE SEQUENCE [LARGE SCALE GENOMIC DNA]</scope>
</reference>
<organism evidence="4 5">
    <name type="scientific">Coccomyxa viridis</name>
    <dbReference type="NCBI Taxonomy" id="1274662"/>
    <lineage>
        <taxon>Eukaryota</taxon>
        <taxon>Viridiplantae</taxon>
        <taxon>Chlorophyta</taxon>
        <taxon>core chlorophytes</taxon>
        <taxon>Trebouxiophyceae</taxon>
        <taxon>Trebouxiophyceae incertae sedis</taxon>
        <taxon>Coccomyxaceae</taxon>
        <taxon>Coccomyxa</taxon>
    </lineage>
</organism>
<feature type="region of interest" description="Disordered" evidence="1">
    <location>
        <begin position="214"/>
        <end position="273"/>
    </location>
</feature>
<gene>
    <name evidence="4" type="ORF">CVIRNUC_007026</name>
</gene>
<dbReference type="Gene3D" id="1.10.10.60">
    <property type="entry name" value="Homeodomain-like"/>
    <property type="match status" value="3"/>
</dbReference>
<comment type="caution">
    <text evidence="4">The sequence shown here is derived from an EMBL/GenBank/DDBJ whole genome shotgun (WGS) entry which is preliminary data.</text>
</comment>
<dbReference type="InterPro" id="IPR001005">
    <property type="entry name" value="SANT/Myb"/>
</dbReference>
<feature type="region of interest" description="Disordered" evidence="1">
    <location>
        <begin position="674"/>
        <end position="694"/>
    </location>
</feature>
<dbReference type="SMART" id="SM00717">
    <property type="entry name" value="SANT"/>
    <property type="match status" value="3"/>
</dbReference>
<feature type="region of interest" description="Disordered" evidence="1">
    <location>
        <begin position="453"/>
        <end position="488"/>
    </location>
</feature>
<keyword evidence="5" id="KW-1185">Reference proteome</keyword>
<feature type="domain" description="HTH myb-type" evidence="3">
    <location>
        <begin position="19"/>
        <end position="72"/>
    </location>
</feature>
<proteinExistence type="predicted"/>
<evidence type="ECO:0000313" key="4">
    <source>
        <dbReference type="EMBL" id="CAK0783826.1"/>
    </source>
</evidence>
<dbReference type="PROSITE" id="PS50090">
    <property type="entry name" value="MYB_LIKE"/>
    <property type="match status" value="3"/>
</dbReference>
<protein>
    <submittedName>
        <fullName evidence="4">Uncharacterized protein</fullName>
    </submittedName>
</protein>
<feature type="domain" description="HTH myb-type" evidence="3">
    <location>
        <begin position="73"/>
        <end position="129"/>
    </location>
</feature>
<dbReference type="SUPFAM" id="SSF46689">
    <property type="entry name" value="Homeodomain-like"/>
    <property type="match status" value="2"/>
</dbReference>
<dbReference type="GO" id="GO:0000978">
    <property type="term" value="F:RNA polymerase II cis-regulatory region sequence-specific DNA binding"/>
    <property type="evidence" value="ECO:0007669"/>
    <property type="project" value="TreeGrafter"/>
</dbReference>
<evidence type="ECO:0000256" key="1">
    <source>
        <dbReference type="SAM" id="MobiDB-lite"/>
    </source>
</evidence>
<dbReference type="CDD" id="cd00167">
    <property type="entry name" value="SANT"/>
    <property type="match status" value="3"/>
</dbReference>
<feature type="compositionally biased region" description="Low complexity" evidence="1">
    <location>
        <begin position="466"/>
        <end position="484"/>
    </location>
</feature>
<accession>A0AAV1I8Z0</accession>
<feature type="compositionally biased region" description="Acidic residues" evidence="1">
    <location>
        <begin position="226"/>
        <end position="236"/>
    </location>
</feature>
<evidence type="ECO:0000259" key="2">
    <source>
        <dbReference type="PROSITE" id="PS50090"/>
    </source>
</evidence>
<dbReference type="Proteomes" id="UP001314263">
    <property type="component" value="Unassembled WGS sequence"/>
</dbReference>
<dbReference type="AlphaFoldDB" id="A0AAV1I8Z0"/>
<feature type="compositionally biased region" description="Basic and acidic residues" evidence="1">
    <location>
        <begin position="455"/>
        <end position="465"/>
    </location>
</feature>
<dbReference type="PROSITE" id="PS51294">
    <property type="entry name" value="HTH_MYB"/>
    <property type="match status" value="3"/>
</dbReference>
<dbReference type="GO" id="GO:0000981">
    <property type="term" value="F:DNA-binding transcription factor activity, RNA polymerase II-specific"/>
    <property type="evidence" value="ECO:0007669"/>
    <property type="project" value="TreeGrafter"/>
</dbReference>
<feature type="domain" description="Myb-like" evidence="2">
    <location>
        <begin position="74"/>
        <end position="125"/>
    </location>
</feature>
<dbReference type="PANTHER" id="PTHR45614:SF51">
    <property type="entry name" value="MYB-LIKE DNA-BINDING PROTEIN BAS1"/>
    <property type="match status" value="1"/>
</dbReference>
<sequence length="750" mass="81159">MRAEHPQITTKIITGRIVQTWSPEEDAILLSETLQCEEEHGKKAWAIICKKLPGRTNQQCAQRWRHAVNPDVKRRVPWTEDEDEKLRVLIERARARNQVVSWADIARKLPGRSDQQVKGHWERKLDPNLALRVPWTKAEDAKLLALQESHGNHWADMAKHLKGRNAQMCRTRYEKLRGADAKLKVAKSSPAGAEVLAECRARCALVPTPEQPGHWVHLGPAHDASEAEQSDTDDEEYTPRAEHRRPAKSVRRARPRKKPVTAEVSGTACSGHCPAQLPGSAAASNSEPQMGDGRIKQGVLHVTDALGAAQVQQEHLILDRATSRQLSAPQAVEDLGLHPLKACRQARMPEPAYVRAAVCNPTPQDTARLQATEAVREAPSADLRRPEKVLGSPAALGRCSLTIRMEPLQECRSPDIVVRTRLSLSCPTPGHLLCVSSPVGSEDKENLWAVPHASARHDSSQHSEEAPSASVDISSTSSDSATPAGLARAEGSAPAAWLRCTGSAGSQQAFQDDIARLLNPPRQHAAAPLLTPGSKGAAKAVELSAPATSDRKRAHHNAWAPVAATAPAQKGPALGRCERRPMCARRLNVDEGTEGETETQLPLMQDCLARTLGIENQGPPETGGFSSPAKRAKTFRGLEQATLAARPGAACHGHAAALSAGTEPLRHACHEHLHQQQPGLDDAADCGSPRHAKELSPADEDYHLLLRSCTALNAHLSGVSAPPGALQPSESVYAALWQHQSWDEPGSWLV</sequence>
<dbReference type="PANTHER" id="PTHR45614">
    <property type="entry name" value="MYB PROTEIN-RELATED"/>
    <property type="match status" value="1"/>
</dbReference>
<evidence type="ECO:0000259" key="3">
    <source>
        <dbReference type="PROSITE" id="PS51294"/>
    </source>
</evidence>
<name>A0AAV1I8Z0_9CHLO</name>
<dbReference type="GO" id="GO:0005634">
    <property type="term" value="C:nucleus"/>
    <property type="evidence" value="ECO:0007669"/>
    <property type="project" value="TreeGrafter"/>
</dbReference>
<dbReference type="EMBL" id="CAUYUE010000009">
    <property type="protein sequence ID" value="CAK0783826.1"/>
    <property type="molecule type" value="Genomic_DNA"/>
</dbReference>
<dbReference type="InterPro" id="IPR050560">
    <property type="entry name" value="MYB_TF"/>
</dbReference>
<dbReference type="Pfam" id="PF00249">
    <property type="entry name" value="Myb_DNA-binding"/>
    <property type="match status" value="3"/>
</dbReference>
<evidence type="ECO:0000313" key="5">
    <source>
        <dbReference type="Proteomes" id="UP001314263"/>
    </source>
</evidence>
<feature type="domain" description="Myb-like" evidence="2">
    <location>
        <begin position="132"/>
        <end position="177"/>
    </location>
</feature>